<comment type="subcellular location">
    <subcellularLocation>
        <location evidence="1">Membrane</location>
        <topology evidence="1">Multi-pass membrane protein</topology>
    </subcellularLocation>
</comment>
<sequence length="295" mass="33926">MFVRWQNLALAAFIQLFLRYGFVIPFGMTPALSHFQFALGIIATILLMAAGYIVNDIFDLEADKINKPERTFINKFISEKYAWNLYFVFTIFALIISLYLSLIINRINYFSIPVLTALLLYLYATDLKRKALIGNFIIALLAGLSIITVLLFDIMPVITSHKHSSALKYFILIVHIFIAFFAFLTTLIRELIKTLEDCKGDHSAGYSTAPIQFGEQITLHIVRILMVLLASITLYAAYMVKSVYLYIYISCLLILPWAYIFYLLFQNSSNKYSKSQKWMKVTMLFGILSLFIIQI</sequence>
<comment type="caution">
    <text evidence="7">The sequence shown here is derived from an EMBL/GenBank/DDBJ whole genome shotgun (WGS) entry which is preliminary data.</text>
</comment>
<evidence type="ECO:0000256" key="2">
    <source>
        <dbReference type="ARBA" id="ARBA00022475"/>
    </source>
</evidence>
<dbReference type="InterPro" id="IPR050475">
    <property type="entry name" value="Prenyltransferase_related"/>
</dbReference>
<gene>
    <name evidence="7" type="ORF">DES35_101247</name>
</gene>
<evidence type="ECO:0000313" key="8">
    <source>
        <dbReference type="Proteomes" id="UP000253517"/>
    </source>
</evidence>
<keyword evidence="2" id="KW-1003">Cell membrane</keyword>
<dbReference type="PANTHER" id="PTHR42723:SF1">
    <property type="entry name" value="CHLOROPHYLL SYNTHASE, CHLOROPLASTIC"/>
    <property type="match status" value="1"/>
</dbReference>
<evidence type="ECO:0000256" key="4">
    <source>
        <dbReference type="ARBA" id="ARBA00022989"/>
    </source>
</evidence>
<organism evidence="7 8">
    <name type="scientific">Schleiferia thermophila</name>
    <dbReference type="NCBI Taxonomy" id="884107"/>
    <lineage>
        <taxon>Bacteria</taxon>
        <taxon>Pseudomonadati</taxon>
        <taxon>Bacteroidota</taxon>
        <taxon>Flavobacteriia</taxon>
        <taxon>Flavobacteriales</taxon>
        <taxon>Schleiferiaceae</taxon>
        <taxon>Schleiferia</taxon>
    </lineage>
</organism>
<evidence type="ECO:0000313" key="7">
    <source>
        <dbReference type="EMBL" id="RCX04968.1"/>
    </source>
</evidence>
<feature type="transmembrane region" description="Helical" evidence="6">
    <location>
        <begin position="107"/>
        <end position="124"/>
    </location>
</feature>
<dbReference type="GO" id="GO:0016765">
    <property type="term" value="F:transferase activity, transferring alkyl or aryl (other than methyl) groups"/>
    <property type="evidence" value="ECO:0007669"/>
    <property type="project" value="InterPro"/>
</dbReference>
<dbReference type="InterPro" id="IPR044878">
    <property type="entry name" value="UbiA_sf"/>
</dbReference>
<keyword evidence="5 6" id="KW-0472">Membrane</keyword>
<feature type="transmembrane region" description="Helical" evidence="6">
    <location>
        <begin position="169"/>
        <end position="188"/>
    </location>
</feature>
<evidence type="ECO:0000256" key="6">
    <source>
        <dbReference type="SAM" id="Phobius"/>
    </source>
</evidence>
<evidence type="ECO:0000256" key="1">
    <source>
        <dbReference type="ARBA" id="ARBA00004141"/>
    </source>
</evidence>
<dbReference type="InterPro" id="IPR000537">
    <property type="entry name" value="UbiA_prenyltransferase"/>
</dbReference>
<feature type="transmembrane region" description="Helical" evidence="6">
    <location>
        <begin position="221"/>
        <end position="238"/>
    </location>
</feature>
<keyword evidence="7" id="KW-0808">Transferase</keyword>
<dbReference type="PANTHER" id="PTHR42723">
    <property type="entry name" value="CHLOROPHYLL SYNTHASE"/>
    <property type="match status" value="1"/>
</dbReference>
<keyword evidence="4 6" id="KW-1133">Transmembrane helix</keyword>
<evidence type="ECO:0000256" key="3">
    <source>
        <dbReference type="ARBA" id="ARBA00022692"/>
    </source>
</evidence>
<feature type="transmembrane region" description="Helical" evidence="6">
    <location>
        <begin position="81"/>
        <end position="101"/>
    </location>
</feature>
<feature type="transmembrane region" description="Helical" evidence="6">
    <location>
        <begin position="244"/>
        <end position="265"/>
    </location>
</feature>
<dbReference type="EMBL" id="QPJS01000001">
    <property type="protein sequence ID" value="RCX04968.1"/>
    <property type="molecule type" value="Genomic_DNA"/>
</dbReference>
<name>A0A369A982_9FLAO</name>
<dbReference type="Gene3D" id="1.20.120.1780">
    <property type="entry name" value="UbiA prenyltransferase"/>
    <property type="match status" value="1"/>
</dbReference>
<reference evidence="7 8" key="1">
    <citation type="submission" date="2018-07" db="EMBL/GenBank/DDBJ databases">
        <title>Genomic Encyclopedia of Type Strains, Phase IV (KMG-IV): sequencing the most valuable type-strain genomes for metagenomic binning, comparative biology and taxonomic classification.</title>
        <authorList>
            <person name="Goeker M."/>
        </authorList>
    </citation>
    <scope>NUCLEOTIDE SEQUENCE [LARGE SCALE GENOMIC DNA]</scope>
    <source>
        <strain evidence="7 8">DSM 21410</strain>
    </source>
</reference>
<dbReference type="Pfam" id="PF01040">
    <property type="entry name" value="UbiA"/>
    <property type="match status" value="1"/>
</dbReference>
<dbReference type="CDD" id="cd13961">
    <property type="entry name" value="PT_UbiA_DGGGPS"/>
    <property type="match status" value="1"/>
</dbReference>
<dbReference type="AlphaFoldDB" id="A0A369A982"/>
<dbReference type="Proteomes" id="UP000253517">
    <property type="component" value="Unassembled WGS sequence"/>
</dbReference>
<dbReference type="Gene3D" id="1.10.357.140">
    <property type="entry name" value="UbiA prenyltransferase"/>
    <property type="match status" value="1"/>
</dbReference>
<feature type="transmembrane region" description="Helical" evidence="6">
    <location>
        <begin position="37"/>
        <end position="60"/>
    </location>
</feature>
<feature type="transmembrane region" description="Helical" evidence="6">
    <location>
        <begin position="136"/>
        <end position="157"/>
    </location>
</feature>
<keyword evidence="3 6" id="KW-0812">Transmembrane</keyword>
<evidence type="ECO:0000256" key="5">
    <source>
        <dbReference type="ARBA" id="ARBA00023136"/>
    </source>
</evidence>
<dbReference type="GO" id="GO:0016020">
    <property type="term" value="C:membrane"/>
    <property type="evidence" value="ECO:0007669"/>
    <property type="project" value="UniProtKB-SubCell"/>
</dbReference>
<keyword evidence="8" id="KW-1185">Reference proteome</keyword>
<accession>A0A369A982</accession>
<protein>
    <submittedName>
        <fullName evidence="7">4-hydroxybenzoate polyprenyltransferase</fullName>
    </submittedName>
</protein>
<proteinExistence type="predicted"/>